<feature type="region of interest" description="Disordered" evidence="1">
    <location>
        <begin position="311"/>
        <end position="419"/>
    </location>
</feature>
<dbReference type="AlphaFoldDB" id="A0A9Q8SR59"/>
<gene>
    <name evidence="3" type="ORF">CLUP02_07462</name>
</gene>
<dbReference type="KEGG" id="clup:CLUP02_07462"/>
<keyword evidence="2" id="KW-0472">Membrane</keyword>
<protein>
    <submittedName>
        <fullName evidence="3">Uncharacterized protein</fullName>
    </submittedName>
</protein>
<feature type="region of interest" description="Disordered" evidence="1">
    <location>
        <begin position="479"/>
        <end position="616"/>
    </location>
</feature>
<feature type="compositionally biased region" description="Basic and acidic residues" evidence="1">
    <location>
        <begin position="936"/>
        <end position="945"/>
    </location>
</feature>
<evidence type="ECO:0000256" key="2">
    <source>
        <dbReference type="SAM" id="Phobius"/>
    </source>
</evidence>
<feature type="compositionally biased region" description="Pro residues" evidence="1">
    <location>
        <begin position="566"/>
        <end position="575"/>
    </location>
</feature>
<feature type="transmembrane region" description="Helical" evidence="2">
    <location>
        <begin position="94"/>
        <end position="119"/>
    </location>
</feature>
<feature type="region of interest" description="Disordered" evidence="1">
    <location>
        <begin position="125"/>
        <end position="181"/>
    </location>
</feature>
<sequence length="1035" mass="111382">MATVIITDGGWLGLGSAATKGPFEAEVCCQPFPFCEAEIRVIHLFFVLVIHLQAVFNLLSFALLFPEMSSLRLRIREEIDGGGGGSGGGMTLPLVLAIAIGGGVLLFICLAFFLIALAGRRHRARARARSTTPRTRLDLDSDGGSIRTPSPRPRRLTKPKPGEPYADMVEVQGKKQPPHRSLSSIISVPRSKSWSVFSSTPSEGAGGQQRGGHLRRNNSWIDEDAIHGPRVQSDGRRLSIRDSFILRTPTLPDLFGHKGEGDGHFDDDCINYSIEQPRPVSMPAQRGQPLRMPLPRTASYELAEKLAAAARGGPPVLPTPQGPVPRPVPLQRLRHKTTESDLAEILRSTEERLQLGTPTNSRPATRQRAASASAGSSVKTPRGSPTKSQSPIKAQSPIKIPSPVKNQSPVRSRSPAKTQVLSHVGQALDLNAQRARTPSPSKRMVIPMLVQTPNHHNRNTSQSSAVSDADSLFGETTPEVEHILPTGLSSPSRRSEHESPTKPTDNGASIESPGSDASSSLSTLYSVNEPEDDSKTGGTGHADSTPRGRKPRSLVIDTQICDPFITPGPPEVPPRSPKRQSSSLPPLRRMTPPEEEILNRTPTKVTSVANSPIPRPLDVIKRSSTADQLQTRYSIMMQPSDLAASPETIRPKSVMSMKPVFLVSSNSVVSMRASPGTSPEDNGSRPAMPNNRLTFGPKAPVFPPPLALKAGLGSPNREALRMGSPGGKISPSRGSPSPSGRAGRQSTDSAASPVPGSPTRRPLPSPDLSKGGSPTPRRYKRGMASPIRDRALSRQPTPRESRVERVLSSSDCPSIVLKPSSSPKRNSYHRDFAVMGLQSTVAQLRRMNSQMSTFSAGSSISDPDSPTLPNLRGGGFSPDRSNSRVSKMGRQNYLSLGTSPGSAKRTKSIKSARNSIAVLKSRPGGNKHLDSLRAAVEEKENERRNGSLIRGPRPLNPTPRSAGRGLARDSVVTVESPTRRRISSVDTEDQKRLERPIRHQDSGTSLGAYGKEDYLLSSPDSLTAGAERQSPNMRV</sequence>
<evidence type="ECO:0000313" key="4">
    <source>
        <dbReference type="Proteomes" id="UP000830671"/>
    </source>
</evidence>
<feature type="region of interest" description="Disordered" evidence="1">
    <location>
        <begin position="196"/>
        <end position="216"/>
    </location>
</feature>
<feature type="compositionally biased region" description="Low complexity" evidence="1">
    <location>
        <begin position="512"/>
        <end position="526"/>
    </location>
</feature>
<feature type="compositionally biased region" description="Basic and acidic residues" evidence="1">
    <location>
        <begin position="787"/>
        <end position="805"/>
    </location>
</feature>
<keyword evidence="2" id="KW-1133">Transmembrane helix</keyword>
<proteinExistence type="predicted"/>
<feature type="compositionally biased region" description="Polar residues" evidence="1">
    <location>
        <begin position="404"/>
        <end position="419"/>
    </location>
</feature>
<feature type="compositionally biased region" description="Polar residues" evidence="1">
    <location>
        <begin position="892"/>
        <end position="901"/>
    </location>
</feature>
<evidence type="ECO:0000313" key="3">
    <source>
        <dbReference type="EMBL" id="UQC81976.1"/>
    </source>
</evidence>
<feature type="compositionally biased region" description="Low complexity" evidence="1">
    <location>
        <begin position="727"/>
        <end position="744"/>
    </location>
</feature>
<dbReference type="EMBL" id="CP019476">
    <property type="protein sequence ID" value="UQC81976.1"/>
    <property type="molecule type" value="Genomic_DNA"/>
</dbReference>
<feature type="compositionally biased region" description="Polar residues" evidence="1">
    <location>
        <begin position="383"/>
        <end position="393"/>
    </location>
</feature>
<evidence type="ECO:0000256" key="1">
    <source>
        <dbReference type="SAM" id="MobiDB-lite"/>
    </source>
</evidence>
<name>A0A9Q8SR59_9PEZI</name>
<feature type="region of interest" description="Disordered" evidence="1">
    <location>
        <begin position="854"/>
        <end position="912"/>
    </location>
</feature>
<feature type="region of interest" description="Disordered" evidence="1">
    <location>
        <begin position="936"/>
        <end position="1035"/>
    </location>
</feature>
<feature type="compositionally biased region" description="Basic and acidic residues" evidence="1">
    <location>
        <begin position="988"/>
        <end position="1001"/>
    </location>
</feature>
<accession>A0A9Q8SR59</accession>
<keyword evidence="4" id="KW-1185">Reference proteome</keyword>
<organism evidence="3 4">
    <name type="scientific">Colletotrichum lupini</name>
    <dbReference type="NCBI Taxonomy" id="145971"/>
    <lineage>
        <taxon>Eukaryota</taxon>
        <taxon>Fungi</taxon>
        <taxon>Dikarya</taxon>
        <taxon>Ascomycota</taxon>
        <taxon>Pezizomycotina</taxon>
        <taxon>Sordariomycetes</taxon>
        <taxon>Hypocreomycetidae</taxon>
        <taxon>Glomerellales</taxon>
        <taxon>Glomerellaceae</taxon>
        <taxon>Colletotrichum</taxon>
        <taxon>Colletotrichum acutatum species complex</taxon>
    </lineage>
</organism>
<feature type="compositionally biased region" description="Polar residues" evidence="1">
    <location>
        <begin position="600"/>
        <end position="610"/>
    </location>
</feature>
<dbReference type="Proteomes" id="UP000830671">
    <property type="component" value="Chromosome 4"/>
</dbReference>
<feature type="compositionally biased region" description="Polar residues" evidence="1">
    <location>
        <begin position="669"/>
        <end position="681"/>
    </location>
</feature>
<dbReference type="RefSeq" id="XP_049143600.1">
    <property type="nucleotide sequence ID" value="XM_049286457.1"/>
</dbReference>
<feature type="compositionally biased region" description="Pro residues" evidence="1">
    <location>
        <begin position="315"/>
        <end position="328"/>
    </location>
</feature>
<feature type="compositionally biased region" description="Polar residues" evidence="1">
    <location>
        <begin position="854"/>
        <end position="868"/>
    </location>
</feature>
<reference evidence="3" key="1">
    <citation type="journal article" date="2021" name="Mol. Plant Microbe Interact.">
        <title>Complete Genome Sequence of the Plant-Pathogenic Fungus Colletotrichum lupini.</title>
        <authorList>
            <person name="Baroncelli R."/>
            <person name="Pensec F."/>
            <person name="Da Lio D."/>
            <person name="Boufleur T."/>
            <person name="Vicente I."/>
            <person name="Sarrocco S."/>
            <person name="Picot A."/>
            <person name="Baraldi E."/>
            <person name="Sukno S."/>
            <person name="Thon M."/>
            <person name="Le Floch G."/>
        </authorList>
    </citation>
    <scope>NUCLEOTIDE SEQUENCE</scope>
    <source>
        <strain evidence="3">IMI 504893</strain>
    </source>
</reference>
<feature type="region of interest" description="Disordered" evidence="1">
    <location>
        <begin position="669"/>
        <end position="827"/>
    </location>
</feature>
<keyword evidence="2" id="KW-0812">Transmembrane</keyword>
<feature type="transmembrane region" description="Helical" evidence="2">
    <location>
        <begin position="41"/>
        <end position="65"/>
    </location>
</feature>
<dbReference type="GeneID" id="73341467"/>
<feature type="compositionally biased region" description="Low complexity" evidence="1">
    <location>
        <begin position="361"/>
        <end position="377"/>
    </location>
</feature>